<keyword evidence="6 9" id="KW-0697">Rotamase</keyword>
<dbReference type="Pfam" id="PF01753">
    <property type="entry name" value="zf-MYND"/>
    <property type="match status" value="1"/>
</dbReference>
<evidence type="ECO:0000313" key="12">
    <source>
        <dbReference type="EMBL" id="KNC46332.1"/>
    </source>
</evidence>
<evidence type="ECO:0000256" key="8">
    <source>
        <dbReference type="PROSITE-ProRule" id="PRU00134"/>
    </source>
</evidence>
<feature type="domain" description="MYND-type" evidence="11">
    <location>
        <begin position="8"/>
        <end position="48"/>
    </location>
</feature>
<evidence type="ECO:0000256" key="1">
    <source>
        <dbReference type="ARBA" id="ARBA00000971"/>
    </source>
</evidence>
<name>A0A0L0D228_THETB</name>
<dbReference type="GeneID" id="25562436"/>
<evidence type="ECO:0000256" key="6">
    <source>
        <dbReference type="ARBA" id="ARBA00023110"/>
    </source>
</evidence>
<dbReference type="SUPFAM" id="SSF144232">
    <property type="entry name" value="HIT/MYND zinc finger-like"/>
    <property type="match status" value="1"/>
</dbReference>
<dbReference type="Gene3D" id="6.10.140.2220">
    <property type="match status" value="1"/>
</dbReference>
<keyword evidence="13" id="KW-1185">Reference proteome</keyword>
<dbReference type="FunFam" id="3.10.50.40:FF:000006">
    <property type="entry name" value="Peptidyl-prolyl cis-trans isomerase"/>
    <property type="match status" value="1"/>
</dbReference>
<dbReference type="SUPFAM" id="SSF54534">
    <property type="entry name" value="FKBP-like"/>
    <property type="match status" value="1"/>
</dbReference>
<reference evidence="12 13" key="1">
    <citation type="submission" date="2010-05" db="EMBL/GenBank/DDBJ databases">
        <title>The Genome Sequence of Thecamonas trahens ATCC 50062.</title>
        <authorList>
            <consortium name="The Broad Institute Genome Sequencing Platform"/>
            <person name="Russ C."/>
            <person name="Cuomo C."/>
            <person name="Shea T."/>
            <person name="Young S.K."/>
            <person name="Zeng Q."/>
            <person name="Koehrsen M."/>
            <person name="Haas B."/>
            <person name="Borodovsky M."/>
            <person name="Guigo R."/>
            <person name="Alvarado L."/>
            <person name="Berlin A."/>
            <person name="Bochicchio J."/>
            <person name="Borenstein D."/>
            <person name="Chapman S."/>
            <person name="Chen Z."/>
            <person name="Freedman E."/>
            <person name="Gellesch M."/>
            <person name="Goldberg J."/>
            <person name="Griggs A."/>
            <person name="Gujja S."/>
            <person name="Heilman E."/>
            <person name="Heiman D."/>
            <person name="Hepburn T."/>
            <person name="Howarth C."/>
            <person name="Jen D."/>
            <person name="Larson L."/>
            <person name="Mehta T."/>
            <person name="Park D."/>
            <person name="Pearson M."/>
            <person name="Roberts A."/>
            <person name="Saif S."/>
            <person name="Shenoy N."/>
            <person name="Sisk P."/>
            <person name="Stolte C."/>
            <person name="Sykes S."/>
            <person name="Thomson T."/>
            <person name="Walk T."/>
            <person name="White J."/>
            <person name="Yandava C."/>
            <person name="Burger G."/>
            <person name="Gray M.W."/>
            <person name="Holland P.W.H."/>
            <person name="King N."/>
            <person name="Lang F.B.F."/>
            <person name="Roger A.J."/>
            <person name="Ruiz-Trillo I."/>
            <person name="Lander E."/>
            <person name="Nusbaum C."/>
        </authorList>
    </citation>
    <scope>NUCLEOTIDE SEQUENCE [LARGE SCALE GENOMIC DNA]</scope>
    <source>
        <strain evidence="12 13">ATCC 50062</strain>
    </source>
</reference>
<evidence type="ECO:0000256" key="2">
    <source>
        <dbReference type="ARBA" id="ARBA00013194"/>
    </source>
</evidence>
<keyword evidence="5" id="KW-0862">Zinc</keyword>
<dbReference type="InterPro" id="IPR050689">
    <property type="entry name" value="FKBP-type_PPIase"/>
</dbReference>
<dbReference type="STRING" id="461836.A0A0L0D228"/>
<keyword evidence="4 8" id="KW-0863">Zinc-finger</keyword>
<evidence type="ECO:0000256" key="5">
    <source>
        <dbReference type="ARBA" id="ARBA00022833"/>
    </source>
</evidence>
<evidence type="ECO:0000256" key="7">
    <source>
        <dbReference type="ARBA" id="ARBA00023235"/>
    </source>
</evidence>
<dbReference type="RefSeq" id="XP_013760625.1">
    <property type="nucleotide sequence ID" value="XM_013905171.1"/>
</dbReference>
<dbReference type="InterPro" id="IPR002893">
    <property type="entry name" value="Znf_MYND"/>
</dbReference>
<keyword evidence="3" id="KW-0479">Metal-binding</keyword>
<dbReference type="PROSITE" id="PS50059">
    <property type="entry name" value="FKBP_PPIASE"/>
    <property type="match status" value="1"/>
</dbReference>
<organism evidence="12 13">
    <name type="scientific">Thecamonas trahens ATCC 50062</name>
    <dbReference type="NCBI Taxonomy" id="461836"/>
    <lineage>
        <taxon>Eukaryota</taxon>
        <taxon>Apusozoa</taxon>
        <taxon>Apusomonadida</taxon>
        <taxon>Apusomonadidae</taxon>
        <taxon>Thecamonas</taxon>
    </lineage>
</organism>
<dbReference type="PANTHER" id="PTHR10516:SF443">
    <property type="entry name" value="FK506-BINDING PROTEIN 59-RELATED"/>
    <property type="match status" value="1"/>
</dbReference>
<dbReference type="GO" id="GO:0003755">
    <property type="term" value="F:peptidyl-prolyl cis-trans isomerase activity"/>
    <property type="evidence" value="ECO:0007669"/>
    <property type="project" value="UniProtKB-KW"/>
</dbReference>
<evidence type="ECO:0000259" key="11">
    <source>
        <dbReference type="PROSITE" id="PS50865"/>
    </source>
</evidence>
<dbReference type="InterPro" id="IPR046357">
    <property type="entry name" value="PPIase_dom_sf"/>
</dbReference>
<dbReference type="PROSITE" id="PS50865">
    <property type="entry name" value="ZF_MYND_2"/>
    <property type="match status" value="1"/>
</dbReference>
<comment type="catalytic activity">
    <reaction evidence="1 9">
        <text>[protein]-peptidylproline (omega=180) = [protein]-peptidylproline (omega=0)</text>
        <dbReference type="Rhea" id="RHEA:16237"/>
        <dbReference type="Rhea" id="RHEA-COMP:10747"/>
        <dbReference type="Rhea" id="RHEA-COMP:10748"/>
        <dbReference type="ChEBI" id="CHEBI:83833"/>
        <dbReference type="ChEBI" id="CHEBI:83834"/>
        <dbReference type="EC" id="5.2.1.8"/>
    </reaction>
</comment>
<evidence type="ECO:0000256" key="4">
    <source>
        <dbReference type="ARBA" id="ARBA00022771"/>
    </source>
</evidence>
<dbReference type="PANTHER" id="PTHR10516">
    <property type="entry name" value="PEPTIDYL-PROLYL CIS-TRANS ISOMERASE"/>
    <property type="match status" value="1"/>
</dbReference>
<dbReference type="eggNOG" id="KOG0544">
    <property type="taxonomic scope" value="Eukaryota"/>
</dbReference>
<proteinExistence type="predicted"/>
<dbReference type="Proteomes" id="UP000054408">
    <property type="component" value="Unassembled WGS sequence"/>
</dbReference>
<dbReference type="EC" id="5.2.1.8" evidence="2 9"/>
<evidence type="ECO:0000313" key="13">
    <source>
        <dbReference type="Proteomes" id="UP000054408"/>
    </source>
</evidence>
<dbReference type="Pfam" id="PF00254">
    <property type="entry name" value="FKBP_C"/>
    <property type="match status" value="1"/>
</dbReference>
<dbReference type="InterPro" id="IPR001179">
    <property type="entry name" value="PPIase_FKBP_dom"/>
</dbReference>
<dbReference type="OrthoDB" id="1902587at2759"/>
<gene>
    <name evidence="12" type="ORF">AMSG_02784</name>
</gene>
<dbReference type="EMBL" id="GL349442">
    <property type="protein sequence ID" value="KNC46332.1"/>
    <property type="molecule type" value="Genomic_DNA"/>
</dbReference>
<protein>
    <recommendedName>
        <fullName evidence="2 9">peptidylprolyl isomerase</fullName>
        <ecNumber evidence="2 9">5.2.1.8</ecNumber>
    </recommendedName>
</protein>
<keyword evidence="7 9" id="KW-0413">Isomerase</keyword>
<evidence type="ECO:0000256" key="3">
    <source>
        <dbReference type="ARBA" id="ARBA00022723"/>
    </source>
</evidence>
<accession>A0A0L0D228</accession>
<evidence type="ECO:0000256" key="9">
    <source>
        <dbReference type="PROSITE-ProRule" id="PRU00277"/>
    </source>
</evidence>
<dbReference type="AlphaFoldDB" id="A0A0L0D228"/>
<dbReference type="PROSITE" id="PS01360">
    <property type="entry name" value="ZF_MYND_1"/>
    <property type="match status" value="1"/>
</dbReference>
<dbReference type="Gene3D" id="3.10.50.40">
    <property type="match status" value="1"/>
</dbReference>
<feature type="domain" description="PPIase FKBP-type" evidence="10">
    <location>
        <begin position="77"/>
        <end position="165"/>
    </location>
</feature>
<evidence type="ECO:0000259" key="10">
    <source>
        <dbReference type="PROSITE" id="PS50059"/>
    </source>
</evidence>
<sequence length="166" mass="18070">MSSGPIRCQNCGTEETELQQCAGCKGVLYCGAECQGKDWKENNHKKLCKALKKAAKNGFFKEITTEAPEDAPLATQGKEVVVHYTGTLTNGDKFDSSRDKGRPFRFPLGAGRVISAWDEGVATMRIGERALLYASPDYAYGPGGHPPVIPPNSFLIFDVEVLEQEA</sequence>
<dbReference type="GO" id="GO:0008270">
    <property type="term" value="F:zinc ion binding"/>
    <property type="evidence" value="ECO:0007669"/>
    <property type="project" value="UniProtKB-KW"/>
</dbReference>
<dbReference type="GO" id="GO:0005737">
    <property type="term" value="C:cytoplasm"/>
    <property type="evidence" value="ECO:0007669"/>
    <property type="project" value="TreeGrafter"/>
</dbReference>